<dbReference type="AlphaFoldDB" id="A0AAV5HP20"/>
<sequence length="70" mass="7778">MELWLGPDNDAKASVLFFYKPNGSVDFFQAQVLKEALSNVLVPFYPVAGRLGRDESGRIEIICNAGEPYL</sequence>
<evidence type="ECO:0000313" key="1">
    <source>
        <dbReference type="EMBL" id="GKU87231.1"/>
    </source>
</evidence>
<evidence type="ECO:0000313" key="2">
    <source>
        <dbReference type="Proteomes" id="UP001054252"/>
    </source>
</evidence>
<dbReference type="EMBL" id="BPVZ01000002">
    <property type="protein sequence ID" value="GKU87231.1"/>
    <property type="molecule type" value="Genomic_DNA"/>
</dbReference>
<dbReference type="Gene3D" id="3.30.559.10">
    <property type="entry name" value="Chloramphenicol acetyltransferase-like domain"/>
    <property type="match status" value="1"/>
</dbReference>
<dbReference type="Proteomes" id="UP001054252">
    <property type="component" value="Unassembled WGS sequence"/>
</dbReference>
<keyword evidence="2" id="KW-1185">Reference proteome</keyword>
<protein>
    <submittedName>
        <fullName evidence="1">Uncharacterized protein</fullName>
    </submittedName>
</protein>
<dbReference type="Pfam" id="PF02458">
    <property type="entry name" value="Transferase"/>
    <property type="match status" value="1"/>
</dbReference>
<proteinExistence type="predicted"/>
<accession>A0AAV5HP20</accession>
<comment type="caution">
    <text evidence="1">The sequence shown here is derived from an EMBL/GenBank/DDBJ whole genome shotgun (WGS) entry which is preliminary data.</text>
</comment>
<organism evidence="1 2">
    <name type="scientific">Rubroshorea leprosula</name>
    <dbReference type="NCBI Taxonomy" id="152421"/>
    <lineage>
        <taxon>Eukaryota</taxon>
        <taxon>Viridiplantae</taxon>
        <taxon>Streptophyta</taxon>
        <taxon>Embryophyta</taxon>
        <taxon>Tracheophyta</taxon>
        <taxon>Spermatophyta</taxon>
        <taxon>Magnoliopsida</taxon>
        <taxon>eudicotyledons</taxon>
        <taxon>Gunneridae</taxon>
        <taxon>Pentapetalae</taxon>
        <taxon>rosids</taxon>
        <taxon>malvids</taxon>
        <taxon>Malvales</taxon>
        <taxon>Dipterocarpaceae</taxon>
        <taxon>Rubroshorea</taxon>
    </lineage>
</organism>
<reference evidence="1 2" key="1">
    <citation type="journal article" date="2021" name="Commun. Biol.">
        <title>The genome of Shorea leprosula (Dipterocarpaceae) highlights the ecological relevance of drought in aseasonal tropical rainforests.</title>
        <authorList>
            <person name="Ng K.K.S."/>
            <person name="Kobayashi M.J."/>
            <person name="Fawcett J.A."/>
            <person name="Hatakeyama M."/>
            <person name="Paape T."/>
            <person name="Ng C.H."/>
            <person name="Ang C.C."/>
            <person name="Tnah L.H."/>
            <person name="Lee C.T."/>
            <person name="Nishiyama T."/>
            <person name="Sese J."/>
            <person name="O'Brien M.J."/>
            <person name="Copetti D."/>
            <person name="Mohd Noor M.I."/>
            <person name="Ong R.C."/>
            <person name="Putra M."/>
            <person name="Sireger I.Z."/>
            <person name="Indrioko S."/>
            <person name="Kosugi Y."/>
            <person name="Izuno A."/>
            <person name="Isagi Y."/>
            <person name="Lee S.L."/>
            <person name="Shimizu K.K."/>
        </authorList>
    </citation>
    <scope>NUCLEOTIDE SEQUENCE [LARGE SCALE GENOMIC DNA]</scope>
    <source>
        <strain evidence="1">214</strain>
    </source>
</reference>
<gene>
    <name evidence="1" type="ORF">SLEP1_g1669</name>
</gene>
<name>A0AAV5HP20_9ROSI</name>
<dbReference type="InterPro" id="IPR023213">
    <property type="entry name" value="CAT-like_dom_sf"/>
</dbReference>